<evidence type="ECO:0000256" key="4">
    <source>
        <dbReference type="SAM" id="MobiDB-lite"/>
    </source>
</evidence>
<feature type="compositionally biased region" description="Basic and acidic residues" evidence="4">
    <location>
        <begin position="1"/>
        <end position="20"/>
    </location>
</feature>
<comment type="caution">
    <text evidence="6">The sequence shown here is derived from an EMBL/GenBank/DDBJ whole genome shotgun (WGS) entry which is preliminary data.</text>
</comment>
<dbReference type="EMBL" id="LXQA010704117">
    <property type="protein sequence ID" value="MCI66870.1"/>
    <property type="molecule type" value="Genomic_DNA"/>
</dbReference>
<dbReference type="GO" id="GO:0006952">
    <property type="term" value="P:defense response"/>
    <property type="evidence" value="ECO:0007669"/>
    <property type="project" value="UniProtKB-KW"/>
</dbReference>
<evidence type="ECO:0000259" key="5">
    <source>
        <dbReference type="Pfam" id="PF18052"/>
    </source>
</evidence>
<evidence type="ECO:0000313" key="7">
    <source>
        <dbReference type="Proteomes" id="UP000265520"/>
    </source>
</evidence>
<feature type="domain" description="Disease resistance N-terminal" evidence="5">
    <location>
        <begin position="1"/>
        <end position="58"/>
    </location>
</feature>
<proteinExistence type="predicted"/>
<organism evidence="6 7">
    <name type="scientific">Trifolium medium</name>
    <dbReference type="NCBI Taxonomy" id="97028"/>
    <lineage>
        <taxon>Eukaryota</taxon>
        <taxon>Viridiplantae</taxon>
        <taxon>Streptophyta</taxon>
        <taxon>Embryophyta</taxon>
        <taxon>Tracheophyta</taxon>
        <taxon>Spermatophyta</taxon>
        <taxon>Magnoliopsida</taxon>
        <taxon>eudicotyledons</taxon>
        <taxon>Gunneridae</taxon>
        <taxon>Pentapetalae</taxon>
        <taxon>rosids</taxon>
        <taxon>fabids</taxon>
        <taxon>Fabales</taxon>
        <taxon>Fabaceae</taxon>
        <taxon>Papilionoideae</taxon>
        <taxon>50 kb inversion clade</taxon>
        <taxon>NPAAA clade</taxon>
        <taxon>Hologalegina</taxon>
        <taxon>IRL clade</taxon>
        <taxon>Trifolieae</taxon>
        <taxon>Trifolium</taxon>
    </lineage>
</organism>
<dbReference type="Gene3D" id="1.20.5.4130">
    <property type="match status" value="1"/>
</dbReference>
<sequence length="67" mass="7509">MKHELESIEDAIHEADKMADAEGANPSDGTREKIKRLIEASFRIQDLIDEYIIREEQQLPDPGCAAG</sequence>
<keyword evidence="1" id="KW-0677">Repeat</keyword>
<reference evidence="6 7" key="1">
    <citation type="journal article" date="2018" name="Front. Plant Sci.">
        <title>Red Clover (Trifolium pratense) and Zigzag Clover (T. medium) - A Picture of Genomic Similarities and Differences.</title>
        <authorList>
            <person name="Dluhosova J."/>
            <person name="Istvanek J."/>
            <person name="Nedelnik J."/>
            <person name="Repkova J."/>
        </authorList>
    </citation>
    <scope>NUCLEOTIDE SEQUENCE [LARGE SCALE GENOMIC DNA]</scope>
    <source>
        <strain evidence="7">cv. 10/8</strain>
        <tissue evidence="6">Leaf</tissue>
    </source>
</reference>
<keyword evidence="2" id="KW-0547">Nucleotide-binding</keyword>
<dbReference type="GO" id="GO:0000166">
    <property type="term" value="F:nucleotide binding"/>
    <property type="evidence" value="ECO:0007669"/>
    <property type="project" value="UniProtKB-KW"/>
</dbReference>
<dbReference type="InterPro" id="IPR041118">
    <property type="entry name" value="Rx_N"/>
</dbReference>
<keyword evidence="3" id="KW-0611">Plant defense</keyword>
<evidence type="ECO:0000256" key="1">
    <source>
        <dbReference type="ARBA" id="ARBA00022737"/>
    </source>
</evidence>
<feature type="region of interest" description="Disordered" evidence="4">
    <location>
        <begin position="1"/>
        <end position="30"/>
    </location>
</feature>
<keyword evidence="7" id="KW-1185">Reference proteome</keyword>
<evidence type="ECO:0000256" key="2">
    <source>
        <dbReference type="ARBA" id="ARBA00022741"/>
    </source>
</evidence>
<dbReference type="Proteomes" id="UP000265520">
    <property type="component" value="Unassembled WGS sequence"/>
</dbReference>
<dbReference type="AlphaFoldDB" id="A0A392U300"/>
<feature type="non-terminal residue" evidence="6">
    <location>
        <position position="67"/>
    </location>
</feature>
<evidence type="ECO:0000313" key="6">
    <source>
        <dbReference type="EMBL" id="MCI66870.1"/>
    </source>
</evidence>
<accession>A0A392U300</accession>
<dbReference type="Pfam" id="PF18052">
    <property type="entry name" value="Rx_N"/>
    <property type="match status" value="1"/>
</dbReference>
<name>A0A392U300_9FABA</name>
<evidence type="ECO:0000256" key="3">
    <source>
        <dbReference type="ARBA" id="ARBA00022821"/>
    </source>
</evidence>
<protein>
    <submittedName>
        <fullName evidence="6">Disease resistance protein</fullName>
    </submittedName>
</protein>